<evidence type="ECO:0000256" key="7">
    <source>
        <dbReference type="ARBA" id="ARBA00022692"/>
    </source>
</evidence>
<feature type="transmembrane region" description="Helical" evidence="14">
    <location>
        <begin position="93"/>
        <end position="113"/>
    </location>
</feature>
<comment type="catalytic activity">
    <reaction evidence="13 14">
        <text>protoporphyrinogen IX + 3 A = protoporphyrin IX + 3 AH2</text>
        <dbReference type="Rhea" id="RHEA:62000"/>
        <dbReference type="ChEBI" id="CHEBI:13193"/>
        <dbReference type="ChEBI" id="CHEBI:17499"/>
        <dbReference type="ChEBI" id="CHEBI:57306"/>
        <dbReference type="ChEBI" id="CHEBI:57307"/>
    </reaction>
</comment>
<accession>A0A5C4JX78</accession>
<feature type="transmembrane region" description="Helical" evidence="14">
    <location>
        <begin position="159"/>
        <end position="177"/>
    </location>
</feature>
<feature type="binding site" description="axial binding residue" evidence="14">
    <location>
        <position position="124"/>
    </location>
    <ligand>
        <name>heme</name>
        <dbReference type="ChEBI" id="CHEBI:30413"/>
    </ligand>
    <ligandPart>
        <name>Fe</name>
        <dbReference type="ChEBI" id="CHEBI:18248"/>
    </ligandPart>
</feature>
<dbReference type="GO" id="GO:0070818">
    <property type="term" value="F:protoporphyrinogen oxidase activity"/>
    <property type="evidence" value="ECO:0007669"/>
    <property type="project" value="UniProtKB-UniRule"/>
</dbReference>
<dbReference type="EMBL" id="VCLB01000001">
    <property type="protein sequence ID" value="TNB49827.1"/>
    <property type="molecule type" value="Genomic_DNA"/>
</dbReference>
<dbReference type="RefSeq" id="WP_138746866.1">
    <property type="nucleotide sequence ID" value="NZ_VCLB01000001.1"/>
</dbReference>
<comment type="caution">
    <text evidence="15">The sequence shown here is derived from an EMBL/GenBank/DDBJ whole genome shotgun (WGS) entry which is preliminary data.</text>
</comment>
<evidence type="ECO:0000256" key="14">
    <source>
        <dbReference type="HAMAP-Rule" id="MF_02239"/>
    </source>
</evidence>
<evidence type="ECO:0000256" key="5">
    <source>
        <dbReference type="ARBA" id="ARBA00022475"/>
    </source>
</evidence>
<organism evidence="15 16">
    <name type="scientific">Martelella lutilitoris</name>
    <dbReference type="NCBI Taxonomy" id="2583532"/>
    <lineage>
        <taxon>Bacteria</taxon>
        <taxon>Pseudomonadati</taxon>
        <taxon>Pseudomonadota</taxon>
        <taxon>Alphaproteobacteria</taxon>
        <taxon>Hyphomicrobiales</taxon>
        <taxon>Aurantimonadaceae</taxon>
        <taxon>Martelella</taxon>
    </lineage>
</organism>
<dbReference type="InterPro" id="IPR005265">
    <property type="entry name" value="HemJ-like"/>
</dbReference>
<dbReference type="PANTHER" id="PTHR40255:SF1">
    <property type="entry name" value="PROTOPORPHYRINOGEN IX OXIDASE"/>
    <property type="match status" value="1"/>
</dbReference>
<dbReference type="PANTHER" id="PTHR40255">
    <property type="entry name" value="UPF0093 MEMBRANE PROTEIN SLR1790"/>
    <property type="match status" value="1"/>
</dbReference>
<dbReference type="NCBIfam" id="TIGR00701">
    <property type="entry name" value="protoporphyrinogen oxidase HemJ"/>
    <property type="match status" value="1"/>
</dbReference>
<evidence type="ECO:0000256" key="6">
    <source>
        <dbReference type="ARBA" id="ARBA00022617"/>
    </source>
</evidence>
<comment type="subcellular location">
    <subcellularLocation>
        <location evidence="1 14">Cell membrane</location>
        <topology evidence="1 14">Multi-pass membrane protein</topology>
    </subcellularLocation>
</comment>
<sequence length="180" mass="20371">MPDQGETGKVAGKKSASRAMTALLLFLFVCLGLFIFQRDSFYLWATAIHVIAVISWMAGMFYMPRLFVYHADSAPGSEKSETFKVMEHRLMKVIMNPAMILTWIFGLYLAWDGGWLSDGWLHVKLLAVFLMSGVHGYYSKAIKDFAADKRSTSARHWRIVNEAPTVLMIIAVIMVIVKPF</sequence>
<gene>
    <name evidence="15" type="primary">hemJ</name>
    <name evidence="15" type="ORF">FF124_02375</name>
</gene>
<dbReference type="Proteomes" id="UP000307874">
    <property type="component" value="Unassembled WGS sequence"/>
</dbReference>
<proteinExistence type="inferred from homology"/>
<feature type="transmembrane region" description="Helical" evidence="14">
    <location>
        <begin position="119"/>
        <end position="138"/>
    </location>
</feature>
<reference evidence="15 16" key="1">
    <citation type="submission" date="2019-06" db="EMBL/GenBank/DDBJ databases">
        <title>Martelella lutilitoris sp. nov., isolated from a tidal mudflat.</title>
        <authorList>
            <person name="Kim Y.-J."/>
        </authorList>
    </citation>
    <scope>NUCLEOTIDE SEQUENCE [LARGE SCALE GENOMIC DNA]</scope>
    <source>
        <strain evidence="15 16">GH2-6</strain>
    </source>
</reference>
<keyword evidence="8 14" id="KW-0479">Metal-binding</keyword>
<feature type="transmembrane region" description="Helical" evidence="14">
    <location>
        <begin position="42"/>
        <end position="63"/>
    </location>
</feature>
<dbReference type="HAMAP" id="MF_02239">
    <property type="entry name" value="HemJ"/>
    <property type="match status" value="1"/>
</dbReference>
<protein>
    <recommendedName>
        <fullName evidence="4 14">Protoporphyrinogen IX oxidase</fullName>
        <shortName evidence="14">PPO</shortName>
        <ecNumber evidence="14">1.3.99.-</ecNumber>
    </recommendedName>
</protein>
<keyword evidence="12 14" id="KW-0472">Membrane</keyword>
<evidence type="ECO:0000256" key="11">
    <source>
        <dbReference type="ARBA" id="ARBA00023004"/>
    </source>
</evidence>
<comment type="subunit">
    <text evidence="14">Homodimer.</text>
</comment>
<evidence type="ECO:0000313" key="16">
    <source>
        <dbReference type="Proteomes" id="UP000307874"/>
    </source>
</evidence>
<evidence type="ECO:0000256" key="13">
    <source>
        <dbReference type="ARBA" id="ARBA00048390"/>
    </source>
</evidence>
<dbReference type="GO" id="GO:0005886">
    <property type="term" value="C:plasma membrane"/>
    <property type="evidence" value="ECO:0007669"/>
    <property type="project" value="UniProtKB-SubCell"/>
</dbReference>
<evidence type="ECO:0000256" key="8">
    <source>
        <dbReference type="ARBA" id="ARBA00022723"/>
    </source>
</evidence>
<evidence type="ECO:0000256" key="4">
    <source>
        <dbReference type="ARBA" id="ARBA00017504"/>
    </source>
</evidence>
<dbReference type="Pfam" id="PF03653">
    <property type="entry name" value="UPF0093"/>
    <property type="match status" value="1"/>
</dbReference>
<dbReference type="GO" id="GO:0006782">
    <property type="term" value="P:protoporphyrinogen IX biosynthetic process"/>
    <property type="evidence" value="ECO:0007669"/>
    <property type="project" value="UniProtKB-UniRule"/>
</dbReference>
<dbReference type="GO" id="GO:0046872">
    <property type="term" value="F:metal ion binding"/>
    <property type="evidence" value="ECO:0007669"/>
    <property type="project" value="UniProtKB-KW"/>
</dbReference>
<name>A0A5C4JX78_9HYPH</name>
<comment type="similarity">
    <text evidence="3 14">Belongs to the HemJ family.</text>
</comment>
<evidence type="ECO:0000256" key="10">
    <source>
        <dbReference type="ARBA" id="ARBA00023002"/>
    </source>
</evidence>
<evidence type="ECO:0000313" key="15">
    <source>
        <dbReference type="EMBL" id="TNB49827.1"/>
    </source>
</evidence>
<dbReference type="EC" id="1.3.99.-" evidence="14"/>
<evidence type="ECO:0000256" key="3">
    <source>
        <dbReference type="ARBA" id="ARBA00006501"/>
    </source>
</evidence>
<keyword evidence="11 14" id="KW-0408">Iron</keyword>
<dbReference type="OrthoDB" id="9800824at2"/>
<evidence type="ECO:0000256" key="2">
    <source>
        <dbReference type="ARBA" id="ARBA00005073"/>
    </source>
</evidence>
<dbReference type="UniPathway" id="UPA00251">
    <property type="reaction ID" value="UER00324"/>
</dbReference>
<comment type="pathway">
    <text evidence="2 14">Porphyrin-containing compound metabolism; protoporphyrin-IX biosynthesis; protoporphyrin-IX from protoporphyrinogen-IX: step 1/1.</text>
</comment>
<evidence type="ECO:0000256" key="1">
    <source>
        <dbReference type="ARBA" id="ARBA00004651"/>
    </source>
</evidence>
<evidence type="ECO:0000256" key="9">
    <source>
        <dbReference type="ARBA" id="ARBA00022989"/>
    </source>
</evidence>
<comment type="function">
    <text evidence="14">Catalyzes the oxidation of protoporphyrinogen IX to protoporphyrin IX.</text>
</comment>
<comment type="cofactor">
    <cofactor evidence="14">
        <name>heme b</name>
        <dbReference type="ChEBI" id="CHEBI:60344"/>
    </cofactor>
    <text evidence="14">Binds 1 heme b (iron(II)-protoporphyrin IX) group per subunit.</text>
</comment>
<keyword evidence="5 14" id="KW-1003">Cell membrane</keyword>
<evidence type="ECO:0000256" key="12">
    <source>
        <dbReference type="ARBA" id="ARBA00023136"/>
    </source>
</evidence>
<feature type="transmembrane region" description="Helical" evidence="14">
    <location>
        <begin position="19"/>
        <end position="36"/>
    </location>
</feature>
<keyword evidence="10 14" id="KW-0560">Oxidoreductase</keyword>
<dbReference type="AlphaFoldDB" id="A0A5C4JX78"/>
<keyword evidence="9 14" id="KW-1133">Transmembrane helix</keyword>
<keyword evidence="6 14" id="KW-0349">Heme</keyword>
<feature type="binding site" description="axial binding residue" evidence="14">
    <location>
        <position position="49"/>
    </location>
    <ligand>
        <name>heme</name>
        <dbReference type="ChEBI" id="CHEBI:30413"/>
    </ligand>
    <ligandPart>
        <name>Fe</name>
        <dbReference type="ChEBI" id="CHEBI:18248"/>
    </ligandPart>
</feature>
<keyword evidence="7 14" id="KW-0812">Transmembrane</keyword>
<keyword evidence="16" id="KW-1185">Reference proteome</keyword>